<reference evidence="8 9" key="1">
    <citation type="submission" date="2016-10" db="EMBL/GenBank/DDBJ databases">
        <authorList>
            <person name="Varghese N."/>
            <person name="Submissions S."/>
        </authorList>
    </citation>
    <scope>NUCLEOTIDE SEQUENCE [LARGE SCALE GENOMIC DNA]</scope>
    <source>
        <strain evidence="9">YIM D21,KCTC 23444,ACCC 10710</strain>
    </source>
</reference>
<name>A0A1I2EM80_9RHOB</name>
<evidence type="ECO:0000256" key="3">
    <source>
        <dbReference type="ARBA" id="ARBA00022692"/>
    </source>
</evidence>
<evidence type="ECO:0000256" key="4">
    <source>
        <dbReference type="ARBA" id="ARBA00022989"/>
    </source>
</evidence>
<keyword evidence="5 6" id="KW-0472">Membrane</keyword>
<sequence length="379" mass="40983">MAERRVSERRRTDPRSALPRLSLAGAICGFVLATALAVLIALTALFSARWDRVLDSALDSAVRLRSEAAAETLARHLHADWLDLEQLARDIPAMPEEAAQGLMEGMQGNGQRLTWIGYADTDGTVLSAADQMLEGESVAERPWFRNGMRGGFAGDVHESLLLTRRTDAGTPDEPLRLLDLSRPVRDAQNDVIGVVAMHIDFGWAERALSETARTLGIDAYLISPNGKVIVSSDGGRPSAAELEILRSAPSGALTAGRETWPDGQDYFATMVPSVGYGDLPSFGWRMVGRLPADSFRAGLSDLRGTLTLGATGLVAILALFTTIFVLIFVRPIGALGSLSDRIADGEFVYPPEFGGTREAARISGALARLQDRRVRDRRE</sequence>
<evidence type="ECO:0000313" key="9">
    <source>
        <dbReference type="Proteomes" id="UP000325289"/>
    </source>
</evidence>
<protein>
    <recommendedName>
        <fullName evidence="7">Cache domain-containing protein</fullName>
    </recommendedName>
</protein>
<dbReference type="Proteomes" id="UP000325289">
    <property type="component" value="Unassembled WGS sequence"/>
</dbReference>
<dbReference type="Pfam" id="PF02743">
    <property type="entry name" value="dCache_1"/>
    <property type="match status" value="1"/>
</dbReference>
<dbReference type="GO" id="GO:0005886">
    <property type="term" value="C:plasma membrane"/>
    <property type="evidence" value="ECO:0007669"/>
    <property type="project" value="UniProtKB-SubCell"/>
</dbReference>
<dbReference type="InterPro" id="IPR033479">
    <property type="entry name" value="dCache_1"/>
</dbReference>
<feature type="transmembrane region" description="Helical" evidence="6">
    <location>
        <begin position="306"/>
        <end position="329"/>
    </location>
</feature>
<evidence type="ECO:0000256" key="2">
    <source>
        <dbReference type="ARBA" id="ARBA00022475"/>
    </source>
</evidence>
<organism evidence="8 9">
    <name type="scientific">Roseivivax sediminis</name>
    <dbReference type="NCBI Taxonomy" id="936889"/>
    <lineage>
        <taxon>Bacteria</taxon>
        <taxon>Pseudomonadati</taxon>
        <taxon>Pseudomonadota</taxon>
        <taxon>Alphaproteobacteria</taxon>
        <taxon>Rhodobacterales</taxon>
        <taxon>Roseobacteraceae</taxon>
        <taxon>Roseivivax</taxon>
    </lineage>
</organism>
<keyword evidence="9" id="KW-1185">Reference proteome</keyword>
<evidence type="ECO:0000256" key="1">
    <source>
        <dbReference type="ARBA" id="ARBA00004651"/>
    </source>
</evidence>
<comment type="subcellular location">
    <subcellularLocation>
        <location evidence="1">Cell membrane</location>
        <topology evidence="1">Multi-pass membrane protein</topology>
    </subcellularLocation>
</comment>
<feature type="transmembrane region" description="Helical" evidence="6">
    <location>
        <begin position="21"/>
        <end position="46"/>
    </location>
</feature>
<dbReference type="RefSeq" id="WP_149759006.1">
    <property type="nucleotide sequence ID" value="NZ_FOMS01000026.1"/>
</dbReference>
<dbReference type="EMBL" id="FOMS01000026">
    <property type="protein sequence ID" value="SFE93717.1"/>
    <property type="molecule type" value="Genomic_DNA"/>
</dbReference>
<evidence type="ECO:0000256" key="6">
    <source>
        <dbReference type="SAM" id="Phobius"/>
    </source>
</evidence>
<dbReference type="OrthoDB" id="9812260at2"/>
<evidence type="ECO:0000313" key="8">
    <source>
        <dbReference type="EMBL" id="SFE93717.1"/>
    </source>
</evidence>
<evidence type="ECO:0000256" key="5">
    <source>
        <dbReference type="ARBA" id="ARBA00023136"/>
    </source>
</evidence>
<keyword evidence="3 6" id="KW-0812">Transmembrane</keyword>
<gene>
    <name evidence="8" type="ORF">SAMN04515678_1265</name>
</gene>
<feature type="domain" description="Cache" evidence="7">
    <location>
        <begin position="106"/>
        <end position="288"/>
    </location>
</feature>
<keyword evidence="2" id="KW-1003">Cell membrane</keyword>
<proteinExistence type="predicted"/>
<accession>A0A1I2EM80</accession>
<dbReference type="AlphaFoldDB" id="A0A1I2EM80"/>
<dbReference type="Gene3D" id="3.30.450.20">
    <property type="entry name" value="PAS domain"/>
    <property type="match status" value="1"/>
</dbReference>
<dbReference type="CDD" id="cd18774">
    <property type="entry name" value="PDC2_HK_sensor"/>
    <property type="match status" value="1"/>
</dbReference>
<evidence type="ECO:0000259" key="7">
    <source>
        <dbReference type="Pfam" id="PF02743"/>
    </source>
</evidence>
<keyword evidence="4 6" id="KW-1133">Transmembrane helix</keyword>